<accession>A0A2T7BHQ9</accession>
<dbReference type="GO" id="GO:0016020">
    <property type="term" value="C:membrane"/>
    <property type="evidence" value="ECO:0007669"/>
    <property type="project" value="UniProtKB-SubCell"/>
</dbReference>
<evidence type="ECO:0008006" key="8">
    <source>
        <dbReference type="Google" id="ProtNLM"/>
    </source>
</evidence>
<evidence type="ECO:0000256" key="5">
    <source>
        <dbReference type="SAM" id="Phobius"/>
    </source>
</evidence>
<comment type="subcellular location">
    <subcellularLocation>
        <location evidence="1">Membrane</location>
        <topology evidence="1">Multi-pass membrane protein</topology>
    </subcellularLocation>
</comment>
<evidence type="ECO:0000256" key="1">
    <source>
        <dbReference type="ARBA" id="ARBA00004141"/>
    </source>
</evidence>
<comment type="caution">
    <text evidence="6">The sequence shown here is derived from an EMBL/GenBank/DDBJ whole genome shotgun (WGS) entry which is preliminary data.</text>
</comment>
<evidence type="ECO:0000313" key="6">
    <source>
        <dbReference type="EMBL" id="PUZ25817.1"/>
    </source>
</evidence>
<keyword evidence="3 5" id="KW-1133">Transmembrane helix</keyword>
<dbReference type="AlphaFoldDB" id="A0A2T7BHQ9"/>
<dbReference type="Proteomes" id="UP000244450">
    <property type="component" value="Unassembled WGS sequence"/>
</dbReference>
<name>A0A2T7BHQ9_9BACT</name>
<evidence type="ECO:0000256" key="4">
    <source>
        <dbReference type="ARBA" id="ARBA00023136"/>
    </source>
</evidence>
<organism evidence="6 7">
    <name type="scientific">Chitinophaga parva</name>
    <dbReference type="NCBI Taxonomy" id="2169414"/>
    <lineage>
        <taxon>Bacteria</taxon>
        <taxon>Pseudomonadati</taxon>
        <taxon>Bacteroidota</taxon>
        <taxon>Chitinophagia</taxon>
        <taxon>Chitinophagales</taxon>
        <taxon>Chitinophagaceae</taxon>
        <taxon>Chitinophaga</taxon>
    </lineage>
</organism>
<evidence type="ECO:0000256" key="3">
    <source>
        <dbReference type="ARBA" id="ARBA00022989"/>
    </source>
</evidence>
<feature type="transmembrane region" description="Helical" evidence="5">
    <location>
        <begin position="106"/>
        <end position="125"/>
    </location>
</feature>
<protein>
    <recommendedName>
        <fullName evidence="8">DoxX family protein</fullName>
    </recommendedName>
</protein>
<gene>
    <name evidence="6" type="ORF">DCC81_16290</name>
</gene>
<proteinExistence type="predicted"/>
<feature type="transmembrane region" description="Helical" evidence="5">
    <location>
        <begin position="78"/>
        <end position="100"/>
    </location>
</feature>
<keyword evidence="2 5" id="KW-0812">Transmembrane</keyword>
<keyword evidence="4 5" id="KW-0472">Membrane</keyword>
<dbReference type="Pfam" id="PF13564">
    <property type="entry name" value="DoxX_2"/>
    <property type="match status" value="1"/>
</dbReference>
<evidence type="ECO:0000313" key="7">
    <source>
        <dbReference type="Proteomes" id="UP000244450"/>
    </source>
</evidence>
<dbReference type="InterPro" id="IPR032808">
    <property type="entry name" value="DoxX"/>
</dbReference>
<feature type="transmembrane region" description="Helical" evidence="5">
    <location>
        <begin position="50"/>
        <end position="71"/>
    </location>
</feature>
<sequence length="133" mass="14284">MTSPLKTLHIALWVVQVVLAATFAWAAVMKLSTPIPQLAVMWPWVGQVSSLLVKGTGIIDLLGGLGLVLPAALRVKPLLTPLAALGLVLLMVCAIVFHVMRGEAHLTGFNIVVVLLCIFVAWGRYKRAPVSPR</sequence>
<keyword evidence="7" id="KW-1185">Reference proteome</keyword>
<dbReference type="OrthoDB" id="3385086at2"/>
<dbReference type="EMBL" id="QCYK01000002">
    <property type="protein sequence ID" value="PUZ25817.1"/>
    <property type="molecule type" value="Genomic_DNA"/>
</dbReference>
<reference evidence="6 7" key="1">
    <citation type="submission" date="2018-04" db="EMBL/GenBank/DDBJ databases">
        <title>Chitinophaga fuyangensis sp. nov., isolated from soil in a chemical factory.</title>
        <authorList>
            <person name="Chen K."/>
        </authorList>
    </citation>
    <scope>NUCLEOTIDE SEQUENCE [LARGE SCALE GENOMIC DNA]</scope>
    <source>
        <strain evidence="6 7">LY-1</strain>
    </source>
</reference>
<evidence type="ECO:0000256" key="2">
    <source>
        <dbReference type="ARBA" id="ARBA00022692"/>
    </source>
</evidence>